<accession>A0ACB7PJ57</accession>
<name>A0ACB7PJ57_9PEZI</name>
<evidence type="ECO:0000313" key="1">
    <source>
        <dbReference type="EMBL" id="KAH6641070.1"/>
    </source>
</evidence>
<sequence length="128" mass="14209">MRFMLPFIVMAAGLFRVGEAFPRRVDLYSKGCPKEDDSFDTNLEDAGAVGGQAGQELWCMKVGPAHSAFVAGIDEDEMKVDVFSDWHCNHYIETWTTDGCYVTNSDHGVSASPLNETHKLDLNSCNRD</sequence>
<keyword evidence="2" id="KW-1185">Reference proteome</keyword>
<dbReference type="EMBL" id="JAGIZQ010000002">
    <property type="protein sequence ID" value="KAH6641070.1"/>
    <property type="molecule type" value="Genomic_DNA"/>
</dbReference>
<protein>
    <submittedName>
        <fullName evidence="1">Uncharacterized protein</fullName>
    </submittedName>
</protein>
<reference evidence="1 2" key="1">
    <citation type="journal article" date="2021" name="Nat. Commun.">
        <title>Genetic determinants of endophytism in the Arabidopsis root mycobiome.</title>
        <authorList>
            <person name="Mesny F."/>
            <person name="Miyauchi S."/>
            <person name="Thiergart T."/>
            <person name="Pickel B."/>
            <person name="Atanasova L."/>
            <person name="Karlsson M."/>
            <person name="Huettel B."/>
            <person name="Barry K.W."/>
            <person name="Haridas S."/>
            <person name="Chen C."/>
            <person name="Bauer D."/>
            <person name="Andreopoulos W."/>
            <person name="Pangilinan J."/>
            <person name="LaButti K."/>
            <person name="Riley R."/>
            <person name="Lipzen A."/>
            <person name="Clum A."/>
            <person name="Drula E."/>
            <person name="Henrissat B."/>
            <person name="Kohler A."/>
            <person name="Grigoriev I.V."/>
            <person name="Martin F.M."/>
            <person name="Hacquard S."/>
        </authorList>
    </citation>
    <scope>NUCLEOTIDE SEQUENCE [LARGE SCALE GENOMIC DNA]</scope>
    <source>
        <strain evidence="1 2">MPI-SDFR-AT-0079</strain>
    </source>
</reference>
<organism evidence="1 2">
    <name type="scientific">Chaetomium tenue</name>
    <dbReference type="NCBI Taxonomy" id="1854479"/>
    <lineage>
        <taxon>Eukaryota</taxon>
        <taxon>Fungi</taxon>
        <taxon>Dikarya</taxon>
        <taxon>Ascomycota</taxon>
        <taxon>Pezizomycotina</taxon>
        <taxon>Sordariomycetes</taxon>
        <taxon>Sordariomycetidae</taxon>
        <taxon>Sordariales</taxon>
        <taxon>Chaetomiaceae</taxon>
        <taxon>Chaetomium</taxon>
    </lineage>
</organism>
<gene>
    <name evidence="1" type="ORF">F5144DRAFT_562435</name>
</gene>
<proteinExistence type="predicted"/>
<dbReference type="Proteomes" id="UP000724584">
    <property type="component" value="Unassembled WGS sequence"/>
</dbReference>
<evidence type="ECO:0000313" key="2">
    <source>
        <dbReference type="Proteomes" id="UP000724584"/>
    </source>
</evidence>
<comment type="caution">
    <text evidence="1">The sequence shown here is derived from an EMBL/GenBank/DDBJ whole genome shotgun (WGS) entry which is preliminary data.</text>
</comment>